<name>A0A855X782_9BACT</name>
<evidence type="ECO:0008006" key="3">
    <source>
        <dbReference type="Google" id="ProtNLM"/>
    </source>
</evidence>
<dbReference type="AlphaFoldDB" id="A0A855X782"/>
<accession>A0A855X782</accession>
<organism evidence="1 2">
    <name type="scientific">candidate division GN15 bacterium</name>
    <dbReference type="NCBI Taxonomy" id="2072418"/>
    <lineage>
        <taxon>Bacteria</taxon>
        <taxon>candidate division GN15</taxon>
    </lineage>
</organism>
<dbReference type="Proteomes" id="UP000250918">
    <property type="component" value="Unassembled WGS sequence"/>
</dbReference>
<feature type="non-terminal residue" evidence="1">
    <location>
        <position position="138"/>
    </location>
</feature>
<evidence type="ECO:0000313" key="2">
    <source>
        <dbReference type="Proteomes" id="UP000250918"/>
    </source>
</evidence>
<sequence>MFLINMLRTRRVLSVPQMSASCEVTERTIYRDLGSLSRMNIPVYYDKGYRLAREIAFPWIELGGEDLELLCFCLHFNPLTSHAFFARRFRMIERKVRERIRAQAGNDGLPICIVDATEEQTYGHAEDYPHIARFLRAI</sequence>
<protein>
    <recommendedName>
        <fullName evidence="3">HTH domain-containing protein</fullName>
    </recommendedName>
</protein>
<comment type="caution">
    <text evidence="1">The sequence shown here is derived from an EMBL/GenBank/DDBJ whole genome shotgun (WGS) entry which is preliminary data.</text>
</comment>
<reference evidence="1 2" key="1">
    <citation type="journal article" date="2018" name="ISME J.">
        <title>A methanotrophic archaeon couples anaerobic oxidation of methane to Fe(III) reduction.</title>
        <authorList>
            <person name="Cai C."/>
            <person name="Leu A.O."/>
            <person name="Xie G.J."/>
            <person name="Guo J."/>
            <person name="Feng Y."/>
            <person name="Zhao J.X."/>
            <person name="Tyson G.W."/>
            <person name="Yuan Z."/>
            <person name="Hu S."/>
        </authorList>
    </citation>
    <scope>NUCLEOTIDE SEQUENCE [LARGE SCALE GENOMIC DNA]</scope>
    <source>
        <strain evidence="1">FeB_12</strain>
    </source>
</reference>
<dbReference type="InterPro" id="IPR036388">
    <property type="entry name" value="WH-like_DNA-bd_sf"/>
</dbReference>
<evidence type="ECO:0000313" key="1">
    <source>
        <dbReference type="EMBL" id="PWB76465.1"/>
    </source>
</evidence>
<gene>
    <name evidence="1" type="ORF">C3F09_00410</name>
</gene>
<dbReference type="EMBL" id="PQAP01000001">
    <property type="protein sequence ID" value="PWB76465.1"/>
    <property type="molecule type" value="Genomic_DNA"/>
</dbReference>
<dbReference type="Gene3D" id="1.10.10.10">
    <property type="entry name" value="Winged helix-like DNA-binding domain superfamily/Winged helix DNA-binding domain"/>
    <property type="match status" value="1"/>
</dbReference>
<proteinExistence type="predicted"/>